<dbReference type="GO" id="GO:0019843">
    <property type="term" value="F:rRNA binding"/>
    <property type="evidence" value="ECO:0007669"/>
    <property type="project" value="UniProtKB-KW"/>
</dbReference>
<evidence type="ECO:0000256" key="1">
    <source>
        <dbReference type="ARBA" id="ARBA00008551"/>
    </source>
</evidence>
<evidence type="ECO:0000256" key="2">
    <source>
        <dbReference type="ARBA" id="ARBA00022730"/>
    </source>
</evidence>
<evidence type="ECO:0000256" key="5">
    <source>
        <dbReference type="ARBA" id="ARBA00022980"/>
    </source>
</evidence>
<proteinExistence type="inferred from homology"/>
<dbReference type="Pfam" id="PF13812">
    <property type="entry name" value="PPR_3"/>
    <property type="match status" value="1"/>
</dbReference>
<dbReference type="OrthoDB" id="185373at2759"/>
<protein>
    <recommendedName>
        <fullName evidence="7">Small ribosomal subunit protein mS39</fullName>
    </recommendedName>
</protein>
<reference evidence="8" key="1">
    <citation type="submission" date="2020-07" db="EMBL/GenBank/DDBJ databases">
        <title>The High-quality genome of the commercially important snow crab, Chionoecetes opilio.</title>
        <authorList>
            <person name="Jeong J.-H."/>
            <person name="Ryu S."/>
        </authorList>
    </citation>
    <scope>NUCLEOTIDE SEQUENCE</scope>
    <source>
        <strain evidence="8">MADBK_172401_WGS</strain>
        <tissue evidence="8">Digestive gland</tissue>
    </source>
</reference>
<keyword evidence="2" id="KW-0699">rRNA-binding</keyword>
<evidence type="ECO:0000256" key="7">
    <source>
        <dbReference type="ARBA" id="ARBA00035134"/>
    </source>
</evidence>
<dbReference type="Proteomes" id="UP000770661">
    <property type="component" value="Unassembled WGS sequence"/>
</dbReference>
<keyword evidence="9" id="KW-1185">Reference proteome</keyword>
<keyword evidence="6" id="KW-0687">Ribonucleoprotein</keyword>
<dbReference type="GO" id="GO:0005840">
    <property type="term" value="C:ribosome"/>
    <property type="evidence" value="ECO:0007669"/>
    <property type="project" value="UniProtKB-KW"/>
</dbReference>
<dbReference type="Gene3D" id="1.25.40.10">
    <property type="entry name" value="Tetratricopeptide repeat domain"/>
    <property type="match status" value="1"/>
</dbReference>
<keyword evidence="3" id="KW-0810">Translation regulation</keyword>
<dbReference type="PANTHER" id="PTHR16276">
    <property type="entry name" value="PENTATRICOPEPTIDE REPEAT DOMAIN-CONTAINING PROTEIN 3"/>
    <property type="match status" value="1"/>
</dbReference>
<dbReference type="InterPro" id="IPR002885">
    <property type="entry name" value="PPR_rpt"/>
</dbReference>
<keyword evidence="5" id="KW-0689">Ribosomal protein</keyword>
<dbReference type="InterPro" id="IPR037387">
    <property type="entry name" value="PTCD3"/>
</dbReference>
<dbReference type="GO" id="GO:0032543">
    <property type="term" value="P:mitochondrial translation"/>
    <property type="evidence" value="ECO:0007669"/>
    <property type="project" value="InterPro"/>
</dbReference>
<dbReference type="GO" id="GO:0005739">
    <property type="term" value="C:mitochondrion"/>
    <property type="evidence" value="ECO:0007669"/>
    <property type="project" value="InterPro"/>
</dbReference>
<dbReference type="PANTHER" id="PTHR16276:SF1">
    <property type="entry name" value="SMALL RIBOSOMAL SUBUNIT PROTEIN MS39"/>
    <property type="match status" value="1"/>
</dbReference>
<comment type="caution">
    <text evidence="8">The sequence shown here is derived from an EMBL/GenBank/DDBJ whole genome shotgun (WGS) entry which is preliminary data.</text>
</comment>
<gene>
    <name evidence="8" type="ORF">GWK47_002057</name>
</gene>
<accession>A0A8J5CLS1</accession>
<organism evidence="8 9">
    <name type="scientific">Chionoecetes opilio</name>
    <name type="common">Atlantic snow crab</name>
    <name type="synonym">Cancer opilio</name>
    <dbReference type="NCBI Taxonomy" id="41210"/>
    <lineage>
        <taxon>Eukaryota</taxon>
        <taxon>Metazoa</taxon>
        <taxon>Ecdysozoa</taxon>
        <taxon>Arthropoda</taxon>
        <taxon>Crustacea</taxon>
        <taxon>Multicrustacea</taxon>
        <taxon>Malacostraca</taxon>
        <taxon>Eumalacostraca</taxon>
        <taxon>Eucarida</taxon>
        <taxon>Decapoda</taxon>
        <taxon>Pleocyemata</taxon>
        <taxon>Brachyura</taxon>
        <taxon>Eubrachyura</taxon>
        <taxon>Majoidea</taxon>
        <taxon>Majidae</taxon>
        <taxon>Chionoecetes</taxon>
    </lineage>
</organism>
<dbReference type="GO" id="GO:0006417">
    <property type="term" value="P:regulation of translation"/>
    <property type="evidence" value="ECO:0007669"/>
    <property type="project" value="UniProtKB-KW"/>
</dbReference>
<keyword evidence="4" id="KW-0694">RNA-binding</keyword>
<evidence type="ECO:0000256" key="4">
    <source>
        <dbReference type="ARBA" id="ARBA00022884"/>
    </source>
</evidence>
<evidence type="ECO:0000256" key="3">
    <source>
        <dbReference type="ARBA" id="ARBA00022845"/>
    </source>
</evidence>
<evidence type="ECO:0000313" key="8">
    <source>
        <dbReference type="EMBL" id="KAG0712517.1"/>
    </source>
</evidence>
<dbReference type="EMBL" id="JACEEZ010022317">
    <property type="protein sequence ID" value="KAG0712517.1"/>
    <property type="molecule type" value="Genomic_DNA"/>
</dbReference>
<comment type="similarity">
    <text evidence="1">Belongs to the mitochondrion-specific ribosomal protein mS39 family.</text>
</comment>
<dbReference type="AlphaFoldDB" id="A0A8J5CLS1"/>
<evidence type="ECO:0000313" key="9">
    <source>
        <dbReference type="Proteomes" id="UP000770661"/>
    </source>
</evidence>
<evidence type="ECO:0000256" key="6">
    <source>
        <dbReference type="ARBA" id="ARBA00023274"/>
    </source>
</evidence>
<sequence length="263" mass="30071">MAAYHQVDKTWQLYQECREKDIPLDTGTYNAIIRVAAFLRDAPELRWQLVKEILSALGDSGAQPDLGTLNATLEALSHAAGWRQAREVSLQVLVEFGQLGIKPSLATYYHLLTIHCRERGPRSQVLLDILDYCEGHLFTLQDTKDVFFFVTAMDVARNHLRSLEAARRIHAMLQHGDNHLLIGDSYKESVYYRHFFAVSCQTLPVDEFMGEVYSLLVPHVYTPEPGIMQEVIETMRVSGSLHHLPQLWTDVFFHHSSAEDYTQ</sequence>
<dbReference type="GO" id="GO:1990904">
    <property type="term" value="C:ribonucleoprotein complex"/>
    <property type="evidence" value="ECO:0007669"/>
    <property type="project" value="UniProtKB-KW"/>
</dbReference>
<name>A0A8J5CLS1_CHIOP</name>
<dbReference type="GO" id="GO:0043024">
    <property type="term" value="F:ribosomal small subunit binding"/>
    <property type="evidence" value="ECO:0007669"/>
    <property type="project" value="InterPro"/>
</dbReference>
<dbReference type="InterPro" id="IPR011990">
    <property type="entry name" value="TPR-like_helical_dom_sf"/>
</dbReference>